<feature type="domain" description="PX" evidence="2">
    <location>
        <begin position="236"/>
        <end position="327"/>
    </location>
</feature>
<comment type="caution">
    <text evidence="3">The sequence shown here is derived from an EMBL/GenBank/DDBJ whole genome shotgun (WGS) entry which is preliminary data.</text>
</comment>
<sequence length="327" mass="33852">MASKASPAQNGSAPGHETFLSSPVVQECGEGSASIEKGGAPGGAGDLLTLERRDEQRHLANRRGLTGPSGNEEAGAAGAEGASCCRAPHLGTVAITPASEAHGGLGALITEAAAPERQPGKPERERKGPALPAGLLGAAAAPAAPEREAGAARPAPVQNVVSQSAKTYTGEEVTVNPLAALGPPKPKAAAAAPSDKPRPTGLEALAAGDPALAGISAPPAAPQRPEPQAEEQASPARREEALRATIVSSSKQNDTTFYHIKLSDPGDPRRRTFQKRYNDFKTFDKTVRDRNPGLDQVLPQLPESGTFGVRHKLGLDDFERRRQDGLQ</sequence>
<evidence type="ECO:0000313" key="4">
    <source>
        <dbReference type="Proteomes" id="UP001189429"/>
    </source>
</evidence>
<reference evidence="3" key="1">
    <citation type="submission" date="2023-10" db="EMBL/GenBank/DDBJ databases">
        <authorList>
            <person name="Chen Y."/>
            <person name="Shah S."/>
            <person name="Dougan E. K."/>
            <person name="Thang M."/>
            <person name="Chan C."/>
        </authorList>
    </citation>
    <scope>NUCLEOTIDE SEQUENCE [LARGE SCALE GENOMIC DNA]</scope>
</reference>
<feature type="compositionally biased region" description="Basic and acidic residues" evidence="1">
    <location>
        <begin position="261"/>
        <end position="272"/>
    </location>
</feature>
<feature type="compositionally biased region" description="Polar residues" evidence="1">
    <location>
        <begin position="246"/>
        <end position="256"/>
    </location>
</feature>
<gene>
    <name evidence="3" type="ORF">PCOR1329_LOCUS54817</name>
</gene>
<feature type="region of interest" description="Disordered" evidence="1">
    <location>
        <begin position="1"/>
        <end position="81"/>
    </location>
</feature>
<organism evidence="3 4">
    <name type="scientific">Prorocentrum cordatum</name>
    <dbReference type="NCBI Taxonomy" id="2364126"/>
    <lineage>
        <taxon>Eukaryota</taxon>
        <taxon>Sar</taxon>
        <taxon>Alveolata</taxon>
        <taxon>Dinophyceae</taxon>
        <taxon>Prorocentrales</taxon>
        <taxon>Prorocentraceae</taxon>
        <taxon>Prorocentrum</taxon>
    </lineage>
</organism>
<dbReference type="InterPro" id="IPR036871">
    <property type="entry name" value="PX_dom_sf"/>
</dbReference>
<accession>A0ABN9V592</accession>
<feature type="compositionally biased region" description="Basic and acidic residues" evidence="1">
    <location>
        <begin position="118"/>
        <end position="128"/>
    </location>
</feature>
<dbReference type="CDD" id="cd06093">
    <property type="entry name" value="PX_domain"/>
    <property type="match status" value="1"/>
</dbReference>
<evidence type="ECO:0000313" key="3">
    <source>
        <dbReference type="EMBL" id="CAK0868028.1"/>
    </source>
</evidence>
<evidence type="ECO:0000256" key="1">
    <source>
        <dbReference type="SAM" id="MobiDB-lite"/>
    </source>
</evidence>
<feature type="compositionally biased region" description="Low complexity" evidence="1">
    <location>
        <begin position="129"/>
        <end position="144"/>
    </location>
</feature>
<feature type="compositionally biased region" description="Low complexity" evidence="1">
    <location>
        <begin position="177"/>
        <end position="193"/>
    </location>
</feature>
<feature type="compositionally biased region" description="Basic and acidic residues" evidence="1">
    <location>
        <begin position="49"/>
        <end position="58"/>
    </location>
</feature>
<feature type="region of interest" description="Disordered" evidence="1">
    <location>
        <begin position="106"/>
        <end position="158"/>
    </location>
</feature>
<evidence type="ECO:0000259" key="2">
    <source>
        <dbReference type="PROSITE" id="PS50195"/>
    </source>
</evidence>
<dbReference type="SUPFAM" id="SSF64268">
    <property type="entry name" value="PX domain"/>
    <property type="match status" value="1"/>
</dbReference>
<protein>
    <recommendedName>
        <fullName evidence="2">PX domain-containing protein</fullName>
    </recommendedName>
</protein>
<feature type="compositionally biased region" description="Polar residues" evidence="1">
    <location>
        <begin position="1"/>
        <end position="12"/>
    </location>
</feature>
<feature type="region of interest" description="Disordered" evidence="1">
    <location>
        <begin position="175"/>
        <end position="272"/>
    </location>
</feature>
<dbReference type="Gene3D" id="3.30.1520.10">
    <property type="entry name" value="Phox-like domain"/>
    <property type="match status" value="1"/>
</dbReference>
<keyword evidence="4" id="KW-1185">Reference proteome</keyword>
<dbReference type="EMBL" id="CAUYUJ010016706">
    <property type="protein sequence ID" value="CAK0868028.1"/>
    <property type="molecule type" value="Genomic_DNA"/>
</dbReference>
<dbReference type="Proteomes" id="UP001189429">
    <property type="component" value="Unassembled WGS sequence"/>
</dbReference>
<dbReference type="PROSITE" id="PS50195">
    <property type="entry name" value="PX"/>
    <property type="match status" value="1"/>
</dbReference>
<feature type="compositionally biased region" description="Low complexity" evidence="1">
    <location>
        <begin position="72"/>
        <end position="81"/>
    </location>
</feature>
<feature type="non-terminal residue" evidence="3">
    <location>
        <position position="327"/>
    </location>
</feature>
<dbReference type="InterPro" id="IPR001683">
    <property type="entry name" value="PX_dom"/>
</dbReference>
<proteinExistence type="predicted"/>
<name>A0ABN9V592_9DINO</name>